<dbReference type="EMBL" id="JAEOXF010000016">
    <property type="protein sequence ID" value="MBK4727575.1"/>
    <property type="molecule type" value="Genomic_DNA"/>
</dbReference>
<name>A0ACC5RSW2_ENTAG</name>
<keyword evidence="2" id="KW-1185">Reference proteome</keyword>
<gene>
    <name evidence="1" type="ORF">JJL49_20300</name>
</gene>
<dbReference type="Proteomes" id="UP000633731">
    <property type="component" value="Unassembled WGS sequence"/>
</dbReference>
<proteinExistence type="predicted"/>
<accession>A0ACC5RSW2</accession>
<organism evidence="1 2">
    <name type="scientific">Enterobacter agglomerans</name>
    <name type="common">Erwinia herbicola</name>
    <name type="synonym">Pantoea agglomerans</name>
    <dbReference type="NCBI Taxonomy" id="549"/>
    <lineage>
        <taxon>Bacteria</taxon>
        <taxon>Pseudomonadati</taxon>
        <taxon>Pseudomonadota</taxon>
        <taxon>Gammaproteobacteria</taxon>
        <taxon>Enterobacterales</taxon>
        <taxon>Erwiniaceae</taxon>
        <taxon>Pantoea</taxon>
        <taxon>Pantoea agglomerans group</taxon>
    </lineage>
</organism>
<evidence type="ECO:0000313" key="2">
    <source>
        <dbReference type="Proteomes" id="UP000633731"/>
    </source>
</evidence>
<evidence type="ECO:0000313" key="1">
    <source>
        <dbReference type="EMBL" id="MBK4727575.1"/>
    </source>
</evidence>
<sequence>MAEKPMTRTETLIDDIRRRIVTGALAPGERLASVRRYAAMMTVSPSTVVEAYDRLAAEGLIRARRGSGFYVSGIPLVTRSLADTSNTRRREVDPFWVSRQSLDASADELTPGCGWLPADWMPDEALRKGLRQLTRSPDTLLTDYGSSRGSIVLRRLLLARFAQEGLSASMEQLMLTGSGSQALDLLCRFLLRPGDSVVVDDPCYFNFQALLRAHQVNIVGVPFTPTGPDIAVFEQVLATVHPRLYITNSALHNPTGACLSAQTAYRVLSAAAANDTLIIEDDIFADFEPDPSPRLAIPDGLDRVIRTGSFSKTLSASVRCGYIACRAEWIEGLTDLQIATNFGGPSPLSSELIASVLAGGSYRKHLAEVITRLDRARKEATERLSALGIIPWMVPRGGFYLWCRLPEGIDSALIAQRCREEGVVLAPGNVFSVSQSAAAYLRFNVAHLNARVYRVLQQAIAEQQS</sequence>
<comment type="caution">
    <text evidence="1">The sequence shown here is derived from an EMBL/GenBank/DDBJ whole genome shotgun (WGS) entry which is preliminary data.</text>
</comment>
<keyword evidence="1" id="KW-0032">Aminotransferase</keyword>
<protein>
    <submittedName>
        <fullName evidence="1">PLP-dependent aminotransferase family protein</fullName>
    </submittedName>
</protein>
<reference evidence="1" key="1">
    <citation type="submission" date="2021-01" db="EMBL/GenBank/DDBJ databases">
        <title>Draft genome of Pantoea agglomerans Eh 335.</title>
        <authorList>
            <person name="Emsley S.A."/>
            <person name="Oline D.K."/>
            <person name="Saw J.H."/>
            <person name="Ushijima B."/>
            <person name="Videau P."/>
            <person name="Koyack M.J."/>
        </authorList>
    </citation>
    <scope>NUCLEOTIDE SEQUENCE</scope>
    <source>
        <strain evidence="1">Eh 335</strain>
    </source>
</reference>
<keyword evidence="1" id="KW-0808">Transferase</keyword>